<keyword evidence="6" id="KW-0949">S-adenosyl-L-methionine</keyword>
<evidence type="ECO:0000256" key="2">
    <source>
        <dbReference type="ARBA" id="ARBA00007228"/>
    </source>
</evidence>
<name>A0A6G0XWI0_9STRA</name>
<dbReference type="GO" id="GO:0005739">
    <property type="term" value="C:mitochondrion"/>
    <property type="evidence" value="ECO:0007669"/>
    <property type="project" value="UniProtKB-SubCell"/>
</dbReference>
<evidence type="ECO:0000256" key="4">
    <source>
        <dbReference type="ARBA" id="ARBA00022603"/>
    </source>
</evidence>
<feature type="compositionally biased region" description="Basic and acidic residues" evidence="10">
    <location>
        <begin position="34"/>
        <end position="56"/>
    </location>
</feature>
<dbReference type="AlphaFoldDB" id="A0A6G0XWI0"/>
<dbReference type="CDD" id="cd18105">
    <property type="entry name" value="SpoU-like_MRM1"/>
    <property type="match status" value="1"/>
</dbReference>
<organism evidence="13 14">
    <name type="scientific">Aphanomyces euteiches</name>
    <dbReference type="NCBI Taxonomy" id="100861"/>
    <lineage>
        <taxon>Eukaryota</taxon>
        <taxon>Sar</taxon>
        <taxon>Stramenopiles</taxon>
        <taxon>Oomycota</taxon>
        <taxon>Saprolegniomycetes</taxon>
        <taxon>Saprolegniales</taxon>
        <taxon>Verrucalvaceae</taxon>
        <taxon>Aphanomyces</taxon>
    </lineage>
</organism>
<dbReference type="SUPFAM" id="SSF55315">
    <property type="entry name" value="L30e-like"/>
    <property type="match status" value="1"/>
</dbReference>
<dbReference type="GO" id="GO:0003723">
    <property type="term" value="F:RNA binding"/>
    <property type="evidence" value="ECO:0007669"/>
    <property type="project" value="InterPro"/>
</dbReference>
<dbReference type="Proteomes" id="UP000481153">
    <property type="component" value="Unassembled WGS sequence"/>
</dbReference>
<keyword evidence="5" id="KW-0808">Transferase</keyword>
<dbReference type="PANTHER" id="PTHR46103:SF1">
    <property type="entry name" value="RRNA METHYLTRANSFERASE 1, MITOCHONDRIAL"/>
    <property type="match status" value="1"/>
</dbReference>
<dbReference type="EMBL" id="VJMJ01000003">
    <property type="protein sequence ID" value="KAF0744932.1"/>
    <property type="molecule type" value="Genomic_DNA"/>
</dbReference>
<evidence type="ECO:0000256" key="5">
    <source>
        <dbReference type="ARBA" id="ARBA00022679"/>
    </source>
</evidence>
<dbReference type="Pfam" id="PF00588">
    <property type="entry name" value="SpoU_methylase"/>
    <property type="match status" value="1"/>
</dbReference>
<dbReference type="InterPro" id="IPR004441">
    <property type="entry name" value="rRNA_MeTrfase_TrmH"/>
</dbReference>
<feature type="domain" description="RNA 2-O ribose methyltransferase substrate binding" evidence="12">
    <location>
        <begin position="66"/>
        <end position="150"/>
    </location>
</feature>
<dbReference type="PANTHER" id="PTHR46103">
    <property type="entry name" value="RRNA METHYLTRANSFERASE 1, MITOCHONDRIAL"/>
    <property type="match status" value="1"/>
</dbReference>
<comment type="similarity">
    <text evidence="2">Belongs to the class IV-like SAM-binding methyltransferase superfamily. RNA methyltransferase TrmH family.</text>
</comment>
<keyword evidence="8" id="KW-0496">Mitochondrion</keyword>
<dbReference type="NCBIfam" id="TIGR00186">
    <property type="entry name" value="rRNA_methyl_3"/>
    <property type="match status" value="1"/>
</dbReference>
<keyword evidence="4" id="KW-0489">Methyltransferase</keyword>
<dbReference type="Gene3D" id="3.40.1280.10">
    <property type="match status" value="1"/>
</dbReference>
<keyword evidence="3" id="KW-0698">rRNA processing</keyword>
<feature type="domain" description="tRNA/rRNA methyltransferase SpoU type" evidence="11">
    <location>
        <begin position="169"/>
        <end position="319"/>
    </location>
</feature>
<protein>
    <recommendedName>
        <fullName evidence="9">rRNA methyltransferase 1, mitochondrial</fullName>
    </recommendedName>
</protein>
<evidence type="ECO:0000259" key="11">
    <source>
        <dbReference type="Pfam" id="PF00588"/>
    </source>
</evidence>
<evidence type="ECO:0000256" key="3">
    <source>
        <dbReference type="ARBA" id="ARBA00022552"/>
    </source>
</evidence>
<sequence length="327" mass="35816">MLRRTFATGGWGGAGRSEFGRSWKKSSAPSNGRGWKDRDAKRSPPKSSEFKQEKSSVENVLGEPLHGIHGVRQALRCNLRVFHRLMFRDTNGQPAANKDVKKSDEQNLVKEIKRLASDLAIPITYESKWTLNHVTDDKPHQGVVLFADPIDIPHFEPHEPPSSDGRPPVILALDELHDAQNFGAVLRSAYFLGVHAVLTSTRNNAPLSAAVLRASVGSSEVLAHERRLFETPNMHQALAMSQQLGWNIVGACSGAKAVSSSTYSITKPTILVVGNEHRGLNSAIRRCCDDILTIPGAEQDEASKVDSLNVSVATGILLYQLLHINIK</sequence>
<dbReference type="InterPro" id="IPR001537">
    <property type="entry name" value="SpoU_MeTrfase"/>
</dbReference>
<evidence type="ECO:0000256" key="10">
    <source>
        <dbReference type="SAM" id="MobiDB-lite"/>
    </source>
</evidence>
<dbReference type="GO" id="GO:0016435">
    <property type="term" value="F:rRNA (guanine) methyltransferase activity"/>
    <property type="evidence" value="ECO:0007669"/>
    <property type="project" value="TreeGrafter"/>
</dbReference>
<dbReference type="InterPro" id="IPR029028">
    <property type="entry name" value="Alpha/beta_knot_MTases"/>
</dbReference>
<evidence type="ECO:0000256" key="6">
    <source>
        <dbReference type="ARBA" id="ARBA00022691"/>
    </source>
</evidence>
<evidence type="ECO:0000256" key="9">
    <source>
        <dbReference type="ARBA" id="ARBA00034881"/>
    </source>
</evidence>
<dbReference type="Gene3D" id="3.30.1330.30">
    <property type="match status" value="1"/>
</dbReference>
<dbReference type="Pfam" id="PF08032">
    <property type="entry name" value="SpoU_sub_bind"/>
    <property type="match status" value="1"/>
</dbReference>
<evidence type="ECO:0000313" key="14">
    <source>
        <dbReference type="Proteomes" id="UP000481153"/>
    </source>
</evidence>
<comment type="subcellular location">
    <subcellularLocation>
        <location evidence="1">Mitochondrion</location>
    </subcellularLocation>
</comment>
<accession>A0A6G0XWI0</accession>
<comment type="caution">
    <text evidence="13">The sequence shown here is derived from an EMBL/GenBank/DDBJ whole genome shotgun (WGS) entry which is preliminary data.</text>
</comment>
<evidence type="ECO:0000256" key="8">
    <source>
        <dbReference type="ARBA" id="ARBA00023128"/>
    </source>
</evidence>
<dbReference type="InterPro" id="IPR047182">
    <property type="entry name" value="MRM1"/>
</dbReference>
<feature type="region of interest" description="Disordered" evidence="10">
    <location>
        <begin position="1"/>
        <end position="58"/>
    </location>
</feature>
<keyword evidence="7" id="KW-0809">Transit peptide</keyword>
<dbReference type="VEuPathDB" id="FungiDB:AeMF1_017625"/>
<dbReference type="InterPro" id="IPR013123">
    <property type="entry name" value="SpoU_subst-bd"/>
</dbReference>
<dbReference type="SUPFAM" id="SSF75217">
    <property type="entry name" value="alpha/beta knot"/>
    <property type="match status" value="1"/>
</dbReference>
<reference evidence="13 14" key="1">
    <citation type="submission" date="2019-07" db="EMBL/GenBank/DDBJ databases">
        <title>Genomics analysis of Aphanomyces spp. identifies a new class of oomycete effector associated with host adaptation.</title>
        <authorList>
            <person name="Gaulin E."/>
        </authorList>
    </citation>
    <scope>NUCLEOTIDE SEQUENCE [LARGE SCALE GENOMIC DNA]</scope>
    <source>
        <strain evidence="13 14">ATCC 201684</strain>
    </source>
</reference>
<dbReference type="InterPro" id="IPR029064">
    <property type="entry name" value="Ribosomal_eL30-like_sf"/>
</dbReference>
<gene>
    <name evidence="13" type="ORF">Ae201684_000520</name>
</gene>
<evidence type="ECO:0000256" key="7">
    <source>
        <dbReference type="ARBA" id="ARBA00022946"/>
    </source>
</evidence>
<evidence type="ECO:0000313" key="13">
    <source>
        <dbReference type="EMBL" id="KAF0744932.1"/>
    </source>
</evidence>
<dbReference type="InterPro" id="IPR029026">
    <property type="entry name" value="tRNA_m1G_MTases_N"/>
</dbReference>
<evidence type="ECO:0000256" key="1">
    <source>
        <dbReference type="ARBA" id="ARBA00004173"/>
    </source>
</evidence>
<proteinExistence type="inferred from homology"/>
<dbReference type="InterPro" id="IPR047261">
    <property type="entry name" value="MRM1_MeTrfase_dom"/>
</dbReference>
<evidence type="ECO:0000259" key="12">
    <source>
        <dbReference type="Pfam" id="PF08032"/>
    </source>
</evidence>
<keyword evidence="14" id="KW-1185">Reference proteome</keyword>